<dbReference type="InterPro" id="IPR036097">
    <property type="entry name" value="HisK_dim/P_sf"/>
</dbReference>
<dbReference type="InterPro" id="IPR003660">
    <property type="entry name" value="HAMP_dom"/>
</dbReference>
<dbReference type="OrthoDB" id="3666358at2"/>
<dbReference type="InterPro" id="IPR005467">
    <property type="entry name" value="His_kinase_dom"/>
</dbReference>
<dbReference type="InterPro" id="IPR003594">
    <property type="entry name" value="HATPase_dom"/>
</dbReference>
<dbReference type="Pfam" id="PF02518">
    <property type="entry name" value="HATPase_c"/>
    <property type="match status" value="1"/>
</dbReference>
<dbReference type="GO" id="GO:0000155">
    <property type="term" value="F:phosphorelay sensor kinase activity"/>
    <property type="evidence" value="ECO:0007669"/>
    <property type="project" value="InterPro"/>
</dbReference>
<dbReference type="EC" id="2.7.13.3" evidence="3"/>
<proteinExistence type="predicted"/>
<dbReference type="SUPFAM" id="SSF47384">
    <property type="entry name" value="Homodimeric domain of signal transducing histidine kinase"/>
    <property type="match status" value="1"/>
</dbReference>
<evidence type="ECO:0000256" key="6">
    <source>
        <dbReference type="ARBA" id="ARBA00022692"/>
    </source>
</evidence>
<dbReference type="Proteomes" id="UP000198348">
    <property type="component" value="Unassembled WGS sequence"/>
</dbReference>
<keyword evidence="15" id="KW-1185">Reference proteome</keyword>
<gene>
    <name evidence="14" type="ORF">SAMN06265360_11712</name>
</gene>
<feature type="domain" description="HAMP" evidence="13">
    <location>
        <begin position="174"/>
        <end position="224"/>
    </location>
</feature>
<evidence type="ECO:0000256" key="11">
    <source>
        <dbReference type="SAM" id="Phobius"/>
    </source>
</evidence>
<dbReference type="InterPro" id="IPR050428">
    <property type="entry name" value="TCS_sensor_his_kinase"/>
</dbReference>
<evidence type="ECO:0000256" key="9">
    <source>
        <dbReference type="ARBA" id="ARBA00023012"/>
    </source>
</evidence>
<dbReference type="SUPFAM" id="SSF55874">
    <property type="entry name" value="ATPase domain of HSP90 chaperone/DNA topoisomerase II/histidine kinase"/>
    <property type="match status" value="1"/>
</dbReference>
<reference evidence="14 15" key="1">
    <citation type="submission" date="2017-06" db="EMBL/GenBank/DDBJ databases">
        <authorList>
            <person name="Kim H.J."/>
            <person name="Triplett B.A."/>
        </authorList>
    </citation>
    <scope>NUCLEOTIDE SEQUENCE [LARGE SCALE GENOMIC DNA]</scope>
    <source>
        <strain evidence="14 15">DSM 45207</strain>
    </source>
</reference>
<dbReference type="Gene3D" id="6.10.340.10">
    <property type="match status" value="1"/>
</dbReference>
<evidence type="ECO:0000256" key="5">
    <source>
        <dbReference type="ARBA" id="ARBA00022679"/>
    </source>
</evidence>
<keyword evidence="8 11" id="KW-1133">Transmembrane helix</keyword>
<dbReference type="RefSeq" id="WP_089302498.1">
    <property type="nucleotide sequence ID" value="NZ_FZNW01000017.1"/>
</dbReference>
<feature type="transmembrane region" description="Helical" evidence="11">
    <location>
        <begin position="153"/>
        <end position="177"/>
    </location>
</feature>
<dbReference type="InterPro" id="IPR004358">
    <property type="entry name" value="Sig_transdc_His_kin-like_C"/>
</dbReference>
<name>A0A238YUK2_9PSEU</name>
<evidence type="ECO:0000259" key="12">
    <source>
        <dbReference type="PROSITE" id="PS50109"/>
    </source>
</evidence>
<keyword evidence="10 11" id="KW-0472">Membrane</keyword>
<evidence type="ECO:0000256" key="2">
    <source>
        <dbReference type="ARBA" id="ARBA00004236"/>
    </source>
</evidence>
<keyword evidence="5" id="KW-0808">Transferase</keyword>
<sequence>MRSLPALWSRCSLRFRITTLATVVTLAVLLALAGLGGRLLGPLLTQSVDEELAVARAGAVAEVERGEPVGNPAGLRVRVLDTAGRPTDGGRPPALDDPAVRTLKSGLPVSMPGDPPVRWHGTVATAPDGAQRLVVAGTGLVGFAAVVHDASRWLLGIAGLGAVTAGLTTWFAVGFALRPVSRMRRALRTLGPGERLPLPPSEDELRALADEFNGLLARQREATDKLQRFTGDAAHELRSPVTSIRAQAEVAVTNPDPDTSQDVLTDVLTESERLSALLDGLLALARSDAGERPAATPVELVSESRAAVRRCSTESLLVRVSAPAGEVWAGATHAEVELVLDNLLRNACRYADAQVVLSVLGARSWARVVVDDDGPGIPAEHRERVFDRFYRVTDDRARTSGGSGLGLALVAELVRRRGGRVATGDSPDGGARFVVVWPAAEPV</sequence>
<keyword evidence="9" id="KW-0902">Two-component regulatory system</keyword>
<dbReference type="PANTHER" id="PTHR45436">
    <property type="entry name" value="SENSOR HISTIDINE KINASE YKOH"/>
    <property type="match status" value="1"/>
</dbReference>
<dbReference type="PANTHER" id="PTHR45436:SF5">
    <property type="entry name" value="SENSOR HISTIDINE KINASE TRCS"/>
    <property type="match status" value="1"/>
</dbReference>
<evidence type="ECO:0000256" key="7">
    <source>
        <dbReference type="ARBA" id="ARBA00022777"/>
    </source>
</evidence>
<evidence type="ECO:0000313" key="15">
    <source>
        <dbReference type="Proteomes" id="UP000198348"/>
    </source>
</evidence>
<dbReference type="AlphaFoldDB" id="A0A238YUK2"/>
<dbReference type="CDD" id="cd06225">
    <property type="entry name" value="HAMP"/>
    <property type="match status" value="1"/>
</dbReference>
<comment type="catalytic activity">
    <reaction evidence="1">
        <text>ATP + protein L-histidine = ADP + protein N-phospho-L-histidine.</text>
        <dbReference type="EC" id="2.7.13.3"/>
    </reaction>
</comment>
<organism evidence="14 15">
    <name type="scientific">Haloechinothrix alba</name>
    <dbReference type="NCBI Taxonomy" id="664784"/>
    <lineage>
        <taxon>Bacteria</taxon>
        <taxon>Bacillati</taxon>
        <taxon>Actinomycetota</taxon>
        <taxon>Actinomycetes</taxon>
        <taxon>Pseudonocardiales</taxon>
        <taxon>Pseudonocardiaceae</taxon>
        <taxon>Haloechinothrix</taxon>
    </lineage>
</organism>
<dbReference type="Pfam" id="PF00512">
    <property type="entry name" value="HisKA"/>
    <property type="match status" value="1"/>
</dbReference>
<evidence type="ECO:0000256" key="10">
    <source>
        <dbReference type="ARBA" id="ARBA00023136"/>
    </source>
</evidence>
<dbReference type="PRINTS" id="PR00344">
    <property type="entry name" value="BCTRLSENSOR"/>
</dbReference>
<dbReference type="Pfam" id="PF00672">
    <property type="entry name" value="HAMP"/>
    <property type="match status" value="1"/>
</dbReference>
<dbReference type="Gene3D" id="1.10.287.130">
    <property type="match status" value="1"/>
</dbReference>
<accession>A0A238YUK2</accession>
<evidence type="ECO:0000256" key="3">
    <source>
        <dbReference type="ARBA" id="ARBA00012438"/>
    </source>
</evidence>
<dbReference type="GO" id="GO:0005886">
    <property type="term" value="C:plasma membrane"/>
    <property type="evidence" value="ECO:0007669"/>
    <property type="project" value="UniProtKB-SubCell"/>
</dbReference>
<dbReference type="SMART" id="SM00388">
    <property type="entry name" value="HisKA"/>
    <property type="match status" value="1"/>
</dbReference>
<evidence type="ECO:0000313" key="14">
    <source>
        <dbReference type="EMBL" id="SNR74119.1"/>
    </source>
</evidence>
<dbReference type="PROSITE" id="PS50885">
    <property type="entry name" value="HAMP"/>
    <property type="match status" value="1"/>
</dbReference>
<dbReference type="InterPro" id="IPR036890">
    <property type="entry name" value="HATPase_C_sf"/>
</dbReference>
<evidence type="ECO:0000256" key="8">
    <source>
        <dbReference type="ARBA" id="ARBA00022989"/>
    </source>
</evidence>
<dbReference type="Gene3D" id="3.30.565.10">
    <property type="entry name" value="Histidine kinase-like ATPase, C-terminal domain"/>
    <property type="match status" value="1"/>
</dbReference>
<keyword evidence="7 14" id="KW-0418">Kinase</keyword>
<protein>
    <recommendedName>
        <fullName evidence="3">histidine kinase</fullName>
        <ecNumber evidence="3">2.7.13.3</ecNumber>
    </recommendedName>
</protein>
<dbReference type="PROSITE" id="PS50109">
    <property type="entry name" value="HIS_KIN"/>
    <property type="match status" value="1"/>
</dbReference>
<dbReference type="CDD" id="cd00082">
    <property type="entry name" value="HisKA"/>
    <property type="match status" value="1"/>
</dbReference>
<dbReference type="InterPro" id="IPR003661">
    <property type="entry name" value="HisK_dim/P_dom"/>
</dbReference>
<comment type="subcellular location">
    <subcellularLocation>
        <location evidence="2">Cell membrane</location>
    </subcellularLocation>
</comment>
<keyword evidence="6 11" id="KW-0812">Transmembrane</keyword>
<dbReference type="SMART" id="SM00387">
    <property type="entry name" value="HATPase_c"/>
    <property type="match status" value="1"/>
</dbReference>
<keyword evidence="4" id="KW-0597">Phosphoprotein</keyword>
<feature type="domain" description="Histidine kinase" evidence="12">
    <location>
        <begin position="232"/>
        <end position="441"/>
    </location>
</feature>
<evidence type="ECO:0000256" key="4">
    <source>
        <dbReference type="ARBA" id="ARBA00022553"/>
    </source>
</evidence>
<evidence type="ECO:0000259" key="13">
    <source>
        <dbReference type="PROSITE" id="PS50885"/>
    </source>
</evidence>
<evidence type="ECO:0000256" key="1">
    <source>
        <dbReference type="ARBA" id="ARBA00000085"/>
    </source>
</evidence>
<dbReference type="EMBL" id="FZNW01000017">
    <property type="protein sequence ID" value="SNR74119.1"/>
    <property type="molecule type" value="Genomic_DNA"/>
</dbReference>